<sequence>MGMSLAGACGGDERDTSGGGAGSGAHAGAGSTGTGGAGGAGNPGTTPAWQVALDEGDLDGAVLSIWGSGPEDVYAVGGPLGNSGPTSLVVHFDGASWRRLSPGGNETFWWVGGSGPDDVWMVGEGGRITHLGGQGFTEHTSGTTATLWGVWSAGPDEAWAVGGTPGGQAGEDDVVLHWDGTMWIREVLPGAPLGRALYKVWGASADDVYVVGEAGVMWRRQAGTWTRLPELTQSTLFTVTGCGPDEVWAVGGSSVLRAEGGEFTALDVSLPNLVNGVACGPPGSVLVVGSGGVKHRLVEGQWVSDFLDPPNDDLHSAWADGQGAFWAAGGDFFTSPAAGPRRGVVARFGPGTVATSITP</sequence>
<feature type="compositionally biased region" description="Gly residues" evidence="1">
    <location>
        <begin position="17"/>
        <end position="42"/>
    </location>
</feature>
<feature type="region of interest" description="Disordered" evidence="1">
    <location>
        <begin position="1"/>
        <end position="48"/>
    </location>
</feature>
<name>A0A017T7H5_9BACT</name>
<protein>
    <submittedName>
        <fullName evidence="2">BNR repeat domain protein</fullName>
    </submittedName>
</protein>
<dbReference type="eggNOG" id="COG4447">
    <property type="taxonomic scope" value="Bacteria"/>
</dbReference>
<evidence type="ECO:0000313" key="2">
    <source>
        <dbReference type="EMBL" id="EYF04760.1"/>
    </source>
</evidence>
<evidence type="ECO:0000313" key="3">
    <source>
        <dbReference type="Proteomes" id="UP000019678"/>
    </source>
</evidence>
<reference evidence="2 3" key="1">
    <citation type="submission" date="2013-05" db="EMBL/GenBank/DDBJ databases">
        <title>Genome assembly of Chondromyces apiculatus DSM 436.</title>
        <authorList>
            <person name="Sharma G."/>
            <person name="Khatri I."/>
            <person name="Kaur C."/>
            <person name="Mayilraj S."/>
            <person name="Subramanian S."/>
        </authorList>
    </citation>
    <scope>NUCLEOTIDE SEQUENCE [LARGE SCALE GENOMIC DNA]</scope>
    <source>
        <strain evidence="2 3">DSM 436</strain>
    </source>
</reference>
<gene>
    <name evidence="2" type="ORF">CAP_4236</name>
</gene>
<dbReference type="Proteomes" id="UP000019678">
    <property type="component" value="Unassembled WGS sequence"/>
</dbReference>
<organism evidence="2 3">
    <name type="scientific">Chondromyces apiculatus DSM 436</name>
    <dbReference type="NCBI Taxonomy" id="1192034"/>
    <lineage>
        <taxon>Bacteria</taxon>
        <taxon>Pseudomonadati</taxon>
        <taxon>Myxococcota</taxon>
        <taxon>Polyangia</taxon>
        <taxon>Polyangiales</taxon>
        <taxon>Polyangiaceae</taxon>
        <taxon>Chondromyces</taxon>
    </lineage>
</organism>
<keyword evidence="3" id="KW-1185">Reference proteome</keyword>
<accession>A0A017T7H5</accession>
<dbReference type="STRING" id="1192034.CAP_4236"/>
<evidence type="ECO:0000256" key="1">
    <source>
        <dbReference type="SAM" id="MobiDB-lite"/>
    </source>
</evidence>
<proteinExistence type="predicted"/>
<dbReference type="EMBL" id="ASRX01000030">
    <property type="protein sequence ID" value="EYF04760.1"/>
    <property type="molecule type" value="Genomic_DNA"/>
</dbReference>
<comment type="caution">
    <text evidence="2">The sequence shown here is derived from an EMBL/GenBank/DDBJ whole genome shotgun (WGS) entry which is preliminary data.</text>
</comment>
<dbReference type="AlphaFoldDB" id="A0A017T7H5"/>